<reference evidence="2" key="1">
    <citation type="journal article" date="1994" name="J. Antibiot.">
        <title>Isolation and characterization of linear plasmids from lankacidin-producing Streptomyces species.</title>
        <authorList>
            <person name="Kinashi H."/>
            <person name="Mori E."/>
            <person name="Hatani A."/>
            <person name="Nimi O."/>
        </authorList>
    </citation>
    <scope>NUCLEOTIDE SEQUENCE</scope>
    <source>
        <strain evidence="2">7434AN4</strain>
        <plasmid evidence="2">pSLA2-M</plasmid>
    </source>
</reference>
<dbReference type="SUPFAM" id="SSF52540">
    <property type="entry name" value="P-loop containing nucleoside triphosphate hydrolases"/>
    <property type="match status" value="1"/>
</dbReference>
<protein>
    <submittedName>
        <fullName evidence="2">Putative TraB protein</fullName>
    </submittedName>
</protein>
<dbReference type="AlphaFoldDB" id="F2Z8Q6"/>
<feature type="compositionally biased region" description="Pro residues" evidence="1">
    <location>
        <begin position="545"/>
        <end position="554"/>
    </location>
</feature>
<geneLocation type="plasmid" evidence="2">
    <name>pSLA2-M</name>
</geneLocation>
<name>F2Z8Q6_STRRO</name>
<organism evidence="2">
    <name type="scientific">Streptomyces rochei</name>
    <name type="common">Streptomyces parvullus</name>
    <dbReference type="NCBI Taxonomy" id="1928"/>
    <lineage>
        <taxon>Bacteria</taxon>
        <taxon>Bacillati</taxon>
        <taxon>Actinomycetota</taxon>
        <taxon>Actinomycetes</taxon>
        <taxon>Kitasatosporales</taxon>
        <taxon>Streptomycetaceae</taxon>
        <taxon>Streptomyces</taxon>
        <taxon>Streptomyces rochei group</taxon>
    </lineage>
</organism>
<gene>
    <name evidence="2" type="primary">pSLA2-M.42</name>
</gene>
<feature type="region of interest" description="Disordered" evidence="1">
    <location>
        <begin position="1"/>
        <end position="24"/>
    </location>
</feature>
<dbReference type="EMBL" id="AB597522">
    <property type="protein sequence ID" value="BAK19836.1"/>
    <property type="molecule type" value="Genomic_DNA"/>
</dbReference>
<feature type="region of interest" description="Disordered" evidence="1">
    <location>
        <begin position="528"/>
        <end position="576"/>
    </location>
</feature>
<feature type="compositionally biased region" description="Basic and acidic residues" evidence="1">
    <location>
        <begin position="9"/>
        <end position="24"/>
    </location>
</feature>
<feature type="compositionally biased region" description="Acidic residues" evidence="1">
    <location>
        <begin position="567"/>
        <end position="576"/>
    </location>
</feature>
<dbReference type="InterPro" id="IPR027417">
    <property type="entry name" value="P-loop_NTPase"/>
</dbReference>
<sequence>MARRVSKSKTIDTRTEEEQQQDRARRLRYGGPWVVTALGPVLVEGAHATVAGTPAALALATLGIAGTGAALSKLLGHLDGKAKRDKDTVRLHQVNTIAVTAAVTLGTITGVDTAETAGAWALGGIGLSLANNLWSSFHKKGSEKAASKWEKLESEIGLAKHELKEAKSNGKGTVIATVEAKDGATAEDLARRIPAMAAAMKIGKGRITHTVDDDDSSMVTMRVQVADLLKEGFPWRGPSAFGASIGDVPIRTGRYEDGEDLLLNLTGQLRDPGPLSNGNVEHAIAMGVNGAGKTQGNQLIITECCTRTEVSVIVIDCSKFQQDFGHVRHGIEWPIDKKDAARRFFKVLPTAIEKRTDFLAAKGMSKWEPGCGLNFLVVVGEEAADFAADNEHYQKILRTARAAGIWILTSIQRATHNNMDTDSRANSPAGLCFGLRDGADAQYCLPDEATDAGAWPQWGNRKPGYHYAAGLGIPEERWHITARTELASKRDQADAVSAGAAIRTPLDTVTADAFGDLYVNRTTYDAPLLPKEEGEDSTPQQAAPSPAPAAPPATPAVETAPAYSGPPDEEMDDVDEETMAAEVEELNEMLKNVLDEDPEPGQYDHLRIEDDIEPPAEDAPVLSLGGDVDDADKLTSEQGRQELYARLDKWVREGKNSFAPRDVTDILMRVGLSDTKRWFYRERDRLIEAGVISVDESDEGFGLYDILRSPLSGNNGE</sequence>
<dbReference type="Gene3D" id="3.40.50.300">
    <property type="entry name" value="P-loop containing nucleotide triphosphate hydrolases"/>
    <property type="match status" value="1"/>
</dbReference>
<proteinExistence type="predicted"/>
<keyword evidence="2" id="KW-0614">Plasmid</keyword>
<reference evidence="2" key="2">
    <citation type="journal article" date="2011" name="Biosci. Biotechnol. Biochem.">
        <title>pSLA2-M of Streptomyces rochei is a composite linear plasmid characterized by self-defense genes and homology with pSLA2-L.</title>
        <authorList>
            <person name="Yang Y."/>
            <person name="Kurokawa T."/>
            <person name="Takahama Y."/>
            <person name="Nindita Y."/>
            <person name="Mochizuki S."/>
            <person name="Arakawa K."/>
            <person name="Endo S."/>
            <person name="Kinashi H."/>
        </authorList>
    </citation>
    <scope>NUCLEOTIDE SEQUENCE</scope>
    <source>
        <strain evidence="2">7434AN4</strain>
        <plasmid evidence="2">pSLA2-M</plasmid>
    </source>
</reference>
<evidence type="ECO:0000313" key="2">
    <source>
        <dbReference type="EMBL" id="BAK19836.1"/>
    </source>
</evidence>
<accession>F2Z8Q6</accession>
<evidence type="ECO:0000256" key="1">
    <source>
        <dbReference type="SAM" id="MobiDB-lite"/>
    </source>
</evidence>